<dbReference type="SUPFAM" id="SSF53254">
    <property type="entry name" value="Phosphoglycerate mutase-like"/>
    <property type="match status" value="1"/>
</dbReference>
<sequence length="181" mass="19461">MPALPTPRRLILLRHAEAVPPDPGNFSVESDMARPLTHNGERAAIRCGMWLHQNGLAPDAVLCSPAVRTQQTLAGVQSALPPASPDTVLLCPEIYEAALGALSNALRQAPPQARTVLLVGHNPGISEFARWLDSRNEKLDQGFAPASLAVFEMIGSDLVPDPTTWANCDSMSLTLHTFTRP</sequence>
<dbReference type="Proteomes" id="UP000216151">
    <property type="component" value="Unassembled WGS sequence"/>
</dbReference>
<dbReference type="InterPro" id="IPR029033">
    <property type="entry name" value="His_PPase_superfam"/>
</dbReference>
<accession>A0A269Y1D9</accession>
<dbReference type="SMART" id="SM00855">
    <property type="entry name" value="PGAM"/>
    <property type="match status" value="1"/>
</dbReference>
<comment type="caution">
    <text evidence="1">The sequence shown here is derived from an EMBL/GenBank/DDBJ whole genome shotgun (WGS) entry which is preliminary data.</text>
</comment>
<dbReference type="EMBL" id="NCXK01000001">
    <property type="protein sequence ID" value="PAK79308.1"/>
    <property type="molecule type" value="Genomic_DNA"/>
</dbReference>
<dbReference type="Gene3D" id="3.40.50.1240">
    <property type="entry name" value="Phosphoglycerate mutase-like"/>
    <property type="match status" value="1"/>
</dbReference>
<proteinExistence type="predicted"/>
<dbReference type="OrthoDB" id="9810154at2"/>
<dbReference type="CDD" id="cd07067">
    <property type="entry name" value="HP_PGM_like"/>
    <property type="match status" value="1"/>
</dbReference>
<evidence type="ECO:0000313" key="1">
    <source>
        <dbReference type="EMBL" id="PAK79308.1"/>
    </source>
</evidence>
<protein>
    <submittedName>
        <fullName evidence="1">Phosphohistidine phosphatase</fullName>
    </submittedName>
</protein>
<dbReference type="InterPro" id="IPR013078">
    <property type="entry name" value="His_Pase_superF_clade-1"/>
</dbReference>
<dbReference type="PANTHER" id="PTHR47623:SF1">
    <property type="entry name" value="OS09G0287300 PROTEIN"/>
    <property type="match status" value="1"/>
</dbReference>
<organism evidence="1 2">
    <name type="scientific">Acetobacter fabarum</name>
    <dbReference type="NCBI Taxonomy" id="483199"/>
    <lineage>
        <taxon>Bacteria</taxon>
        <taxon>Pseudomonadati</taxon>
        <taxon>Pseudomonadota</taxon>
        <taxon>Alphaproteobacteria</taxon>
        <taxon>Acetobacterales</taxon>
        <taxon>Acetobacteraceae</taxon>
        <taxon>Acetobacter</taxon>
    </lineage>
</organism>
<dbReference type="RefSeq" id="WP_095348917.1">
    <property type="nucleotide sequence ID" value="NZ_JAMYZV010000001.1"/>
</dbReference>
<dbReference type="PANTHER" id="PTHR47623">
    <property type="entry name" value="OS09G0287300 PROTEIN"/>
    <property type="match status" value="1"/>
</dbReference>
<dbReference type="Pfam" id="PF00300">
    <property type="entry name" value="His_Phos_1"/>
    <property type="match status" value="1"/>
</dbReference>
<gene>
    <name evidence="1" type="ORF">B8X00_00960</name>
</gene>
<keyword evidence="2" id="KW-1185">Reference proteome</keyword>
<dbReference type="AlphaFoldDB" id="A0A269Y1D9"/>
<evidence type="ECO:0000313" key="2">
    <source>
        <dbReference type="Proteomes" id="UP000216151"/>
    </source>
</evidence>
<name>A0A269Y1D9_9PROT</name>
<reference evidence="1 2" key="1">
    <citation type="submission" date="2017-04" db="EMBL/GenBank/DDBJ databases">
        <title>Kefir bacterial isolates.</title>
        <authorList>
            <person name="Kim Y."/>
            <person name="Blasche S."/>
            <person name="Patil K.R."/>
        </authorList>
    </citation>
    <scope>NUCLEOTIDE SEQUENCE [LARGE SCALE GENOMIC DNA]</scope>
    <source>
        <strain evidence="1 2">KR</strain>
    </source>
</reference>